<gene>
    <name evidence="2" type="ORF">M9Y10_043155</name>
</gene>
<reference evidence="2 3" key="1">
    <citation type="submission" date="2024-04" db="EMBL/GenBank/DDBJ databases">
        <title>Tritrichomonas musculus Genome.</title>
        <authorList>
            <person name="Alves-Ferreira E."/>
            <person name="Grigg M."/>
            <person name="Lorenzi H."/>
            <person name="Galac M."/>
        </authorList>
    </citation>
    <scope>NUCLEOTIDE SEQUENCE [LARGE SCALE GENOMIC DNA]</scope>
    <source>
        <strain evidence="2 3">EAF2021</strain>
    </source>
</reference>
<accession>A0ABR2JZC5</accession>
<feature type="region of interest" description="Disordered" evidence="1">
    <location>
        <begin position="1"/>
        <end position="25"/>
    </location>
</feature>
<keyword evidence="3" id="KW-1185">Reference proteome</keyword>
<evidence type="ECO:0000313" key="2">
    <source>
        <dbReference type="EMBL" id="KAK8884052.1"/>
    </source>
</evidence>
<dbReference type="Proteomes" id="UP001470230">
    <property type="component" value="Unassembled WGS sequence"/>
</dbReference>
<dbReference type="EMBL" id="JAPFFF010000008">
    <property type="protein sequence ID" value="KAK8884052.1"/>
    <property type="molecule type" value="Genomic_DNA"/>
</dbReference>
<protein>
    <submittedName>
        <fullName evidence="2">Uncharacterized protein</fullName>
    </submittedName>
</protein>
<name>A0ABR2JZC5_9EUKA</name>
<comment type="caution">
    <text evidence="2">The sequence shown here is derived from an EMBL/GenBank/DDBJ whole genome shotgun (WGS) entry which is preliminary data.</text>
</comment>
<organism evidence="2 3">
    <name type="scientific">Tritrichomonas musculus</name>
    <dbReference type="NCBI Taxonomy" id="1915356"/>
    <lineage>
        <taxon>Eukaryota</taxon>
        <taxon>Metamonada</taxon>
        <taxon>Parabasalia</taxon>
        <taxon>Tritrichomonadida</taxon>
        <taxon>Tritrichomonadidae</taxon>
        <taxon>Tritrichomonas</taxon>
    </lineage>
</organism>
<evidence type="ECO:0000313" key="3">
    <source>
        <dbReference type="Proteomes" id="UP001470230"/>
    </source>
</evidence>
<proteinExistence type="predicted"/>
<sequence>MNKNINFKKNTHDTDQQDSTQETNNVENSVYYPQTYVHSRIMNNISDNASSLHSTLNPNSFQKNITENLHKTQYNSCHNSITNSTSEDNSPICLQNYIQSQDTEKVDSVPKSFVNITRNPSSSNSLSQTYINDLNPPFDVLSISSEDQANFYHDKSSNVSVLNLHNQPQCCSTPASCISFFRTRSPLNGGTNRSYSSKKYRPPSSMHEFSDSIRNNPLEVLNEEDYKDDSNLSTAHNLFSHMDSSSPDNIKLINTGLKWYKEASDRGCPRYLKFDRNNRKLISGGLKDLFLSEIIPLIKKYNPDNLGDSDLNIKWQTFEGAYEECLHRIRKPIAIKLNLDPSRIYSQKKKKKWFNVQQEEIINIQTRIKRLKTLSSDIKLVNSLDSSINPKSIDQVLKTRLINKSR</sequence>
<evidence type="ECO:0000256" key="1">
    <source>
        <dbReference type="SAM" id="MobiDB-lite"/>
    </source>
</evidence>